<gene>
    <name evidence="1" type="ORF">AVEN_2219_1</name>
</gene>
<protein>
    <submittedName>
        <fullName evidence="1">Uncharacterized protein</fullName>
    </submittedName>
</protein>
<comment type="caution">
    <text evidence="1">The sequence shown here is derived from an EMBL/GenBank/DDBJ whole genome shotgun (WGS) entry which is preliminary data.</text>
</comment>
<dbReference type="AlphaFoldDB" id="A0A4Y2T2Q4"/>
<name>A0A4Y2T2Q4_ARAVE</name>
<sequence length="96" mass="10321">MERIMSRRFGGKCMIVEDNATGPGHGAACCLEGMANSAEATSFFLRFRSPVPCLYPLRAVTPDLTFSFPGTGHMNPTLASLYSPRAVAESGVAKHR</sequence>
<accession>A0A4Y2T2Q4</accession>
<evidence type="ECO:0000313" key="1">
    <source>
        <dbReference type="EMBL" id="GBN94190.1"/>
    </source>
</evidence>
<dbReference type="EMBL" id="BGPR01025357">
    <property type="protein sequence ID" value="GBN94190.1"/>
    <property type="molecule type" value="Genomic_DNA"/>
</dbReference>
<keyword evidence="2" id="KW-1185">Reference proteome</keyword>
<organism evidence="1 2">
    <name type="scientific">Araneus ventricosus</name>
    <name type="common">Orbweaver spider</name>
    <name type="synonym">Epeira ventricosa</name>
    <dbReference type="NCBI Taxonomy" id="182803"/>
    <lineage>
        <taxon>Eukaryota</taxon>
        <taxon>Metazoa</taxon>
        <taxon>Ecdysozoa</taxon>
        <taxon>Arthropoda</taxon>
        <taxon>Chelicerata</taxon>
        <taxon>Arachnida</taxon>
        <taxon>Araneae</taxon>
        <taxon>Araneomorphae</taxon>
        <taxon>Entelegynae</taxon>
        <taxon>Araneoidea</taxon>
        <taxon>Araneidae</taxon>
        <taxon>Araneus</taxon>
    </lineage>
</organism>
<proteinExistence type="predicted"/>
<reference evidence="1 2" key="1">
    <citation type="journal article" date="2019" name="Sci. Rep.">
        <title>Orb-weaving spider Araneus ventricosus genome elucidates the spidroin gene catalogue.</title>
        <authorList>
            <person name="Kono N."/>
            <person name="Nakamura H."/>
            <person name="Ohtoshi R."/>
            <person name="Moran D.A.P."/>
            <person name="Shinohara A."/>
            <person name="Yoshida Y."/>
            <person name="Fujiwara M."/>
            <person name="Mori M."/>
            <person name="Tomita M."/>
            <person name="Arakawa K."/>
        </authorList>
    </citation>
    <scope>NUCLEOTIDE SEQUENCE [LARGE SCALE GENOMIC DNA]</scope>
</reference>
<dbReference type="Proteomes" id="UP000499080">
    <property type="component" value="Unassembled WGS sequence"/>
</dbReference>
<evidence type="ECO:0000313" key="2">
    <source>
        <dbReference type="Proteomes" id="UP000499080"/>
    </source>
</evidence>